<feature type="region of interest" description="Disordered" evidence="1">
    <location>
        <begin position="198"/>
        <end position="224"/>
    </location>
</feature>
<feature type="compositionally biased region" description="Basic and acidic residues" evidence="1">
    <location>
        <begin position="1"/>
        <end position="16"/>
    </location>
</feature>
<dbReference type="Proteomes" id="UP000305778">
    <property type="component" value="Unassembled WGS sequence"/>
</dbReference>
<dbReference type="OrthoDB" id="9779865at2"/>
<accession>A0A4V5N048</accession>
<dbReference type="SUPFAM" id="SSF55486">
    <property type="entry name" value="Metalloproteases ('zincins'), catalytic domain"/>
    <property type="match status" value="1"/>
</dbReference>
<feature type="compositionally biased region" description="Low complexity" evidence="1">
    <location>
        <begin position="131"/>
        <end position="143"/>
    </location>
</feature>
<evidence type="ECO:0000259" key="2">
    <source>
        <dbReference type="Pfam" id="PF11350"/>
    </source>
</evidence>
<feature type="compositionally biased region" description="Gly residues" evidence="1">
    <location>
        <begin position="32"/>
        <end position="43"/>
    </location>
</feature>
<proteinExistence type="predicted"/>
<protein>
    <submittedName>
        <fullName evidence="3">DUF3152 domain-containing protein</fullName>
    </submittedName>
</protein>
<keyword evidence="4" id="KW-1185">Reference proteome</keyword>
<dbReference type="RefSeq" id="WP_136724669.1">
    <property type="nucleotide sequence ID" value="NZ_SUMC01000013.1"/>
</dbReference>
<dbReference type="InterPro" id="IPR022603">
    <property type="entry name" value="DUF3152"/>
</dbReference>
<dbReference type="AlphaFoldDB" id="A0A4V5N048"/>
<evidence type="ECO:0000313" key="4">
    <source>
        <dbReference type="Proteomes" id="UP000305778"/>
    </source>
</evidence>
<evidence type="ECO:0000313" key="3">
    <source>
        <dbReference type="EMBL" id="TKA10599.1"/>
    </source>
</evidence>
<feature type="region of interest" description="Disordered" evidence="1">
    <location>
        <begin position="1"/>
        <end position="186"/>
    </location>
</feature>
<dbReference type="EMBL" id="SUMC01000013">
    <property type="protein sequence ID" value="TKA10599.1"/>
    <property type="molecule type" value="Genomic_DNA"/>
</dbReference>
<evidence type="ECO:0000256" key="1">
    <source>
        <dbReference type="SAM" id="MobiDB-lite"/>
    </source>
</evidence>
<feature type="domain" description="DUF3152" evidence="2">
    <location>
        <begin position="305"/>
        <end position="483"/>
    </location>
</feature>
<organism evidence="3 4">
    <name type="scientific">Actinacidiphila oryziradicis</name>
    <dbReference type="NCBI Taxonomy" id="2571141"/>
    <lineage>
        <taxon>Bacteria</taxon>
        <taxon>Bacillati</taxon>
        <taxon>Actinomycetota</taxon>
        <taxon>Actinomycetes</taxon>
        <taxon>Kitasatosporales</taxon>
        <taxon>Streptomycetaceae</taxon>
        <taxon>Actinacidiphila</taxon>
    </lineage>
</organism>
<name>A0A4V5N048_9ACTN</name>
<dbReference type="Pfam" id="PF11350">
    <property type="entry name" value="DUF3152"/>
    <property type="match status" value="1"/>
</dbReference>
<gene>
    <name evidence="3" type="ORF">FCI23_16630</name>
</gene>
<sequence length="486" mass="49991">MGRHRGGPEGREDEISGARGSRAGFGRRRRGSGTGPDAAGGPGAVQAPRGGQSGPQQHPDHTEHGAWGAAADWPASPGFARSPGGRLRSAEPSALDDPAEQDALGGWPGIPAPPSRGGTPSRIPRPRPDVADAFEAFEAFDAFGGPRPGTAIPGQRSGPVAPGRQGSVPGAPRVPGVRAAGRVPGPRKDFLEAFDDVRPAAPAVGGETRGGSAEEAPARGSGSKGRSLAGVAAAVVMTVLAVLVAGQVAGAGRIREGAQAPVDGAAPSGTSSAQAGSSASAPAVSLSYAEAMATVYPLDQGLALSDTFTTIGGHQKAPGKGQVLRVRVDVEKGLPLDGELFAQAVYKTLNDERSWGHDGTKTFERVSSGHADIVITLASPGTTAKWCAKSGLDTTDDNVSCDSVSTPRTMINAYRWAQGSKTYGQNKMYIYREMLINHEVGHRLGHSHVVCPKDGALAPVMMQQTKFLTLNGKTCKPNPWPFPEDG</sequence>
<comment type="caution">
    <text evidence="3">The sequence shown here is derived from an EMBL/GenBank/DDBJ whole genome shotgun (WGS) entry which is preliminary data.</text>
</comment>
<reference evidence="3 4" key="1">
    <citation type="submission" date="2019-04" db="EMBL/GenBank/DDBJ databases">
        <title>Streptomyces oryziradicis sp. nov., a novel actinomycete isolated from rhizosphere soil of rice (Oryza sativa L.).</title>
        <authorList>
            <person name="Li C."/>
        </authorList>
    </citation>
    <scope>NUCLEOTIDE SEQUENCE [LARGE SCALE GENOMIC DNA]</scope>
    <source>
        <strain evidence="3 4">NEAU-C40</strain>
    </source>
</reference>